<dbReference type="EC" id="6.1.1.10" evidence="2"/>
<dbReference type="RefSeq" id="WP_170881995.1">
    <property type="nucleotide sequence ID" value="NZ_JABEYA020000001.1"/>
</dbReference>
<evidence type="ECO:0000256" key="5">
    <source>
        <dbReference type="ARBA" id="ARBA00022741"/>
    </source>
</evidence>
<dbReference type="InterPro" id="IPR014729">
    <property type="entry name" value="Rossmann-like_a/b/a_fold"/>
</dbReference>
<dbReference type="GO" id="GO:0004825">
    <property type="term" value="F:methionine-tRNA ligase activity"/>
    <property type="evidence" value="ECO:0007669"/>
    <property type="project" value="UniProtKB-EC"/>
</dbReference>
<reference evidence="14" key="1">
    <citation type="journal article" date="2019" name="Int. J. Syst. Evol. Microbiol.">
        <title>The Global Catalogue of Microorganisms (GCM) 10K type strain sequencing project: providing services to taxonomists for standard genome sequencing and annotation.</title>
        <authorList>
            <consortium name="The Broad Institute Genomics Platform"/>
            <consortium name="The Broad Institute Genome Sequencing Center for Infectious Disease"/>
            <person name="Wu L."/>
            <person name="Ma J."/>
        </authorList>
    </citation>
    <scope>NUCLEOTIDE SEQUENCE [LARGE SCALE GENOMIC DNA]</scope>
    <source>
        <strain evidence="14">CECT 7398</strain>
    </source>
</reference>
<accession>A0ABT8BV17</accession>
<evidence type="ECO:0000256" key="7">
    <source>
        <dbReference type="ARBA" id="ARBA00022917"/>
    </source>
</evidence>
<evidence type="ECO:0000313" key="14">
    <source>
        <dbReference type="Proteomes" id="UP001238540"/>
    </source>
</evidence>
<keyword evidence="6 10" id="KW-0067">ATP-binding</keyword>
<dbReference type="Proteomes" id="UP001238540">
    <property type="component" value="Unassembled WGS sequence"/>
</dbReference>
<dbReference type="InterPro" id="IPR002300">
    <property type="entry name" value="aa-tRNA-synth_Ia"/>
</dbReference>
<evidence type="ECO:0000259" key="11">
    <source>
        <dbReference type="Pfam" id="PF00133"/>
    </source>
</evidence>
<dbReference type="NCBIfam" id="TIGR00398">
    <property type="entry name" value="metG"/>
    <property type="match status" value="1"/>
</dbReference>
<keyword evidence="14" id="KW-1185">Reference proteome</keyword>
<dbReference type="SUPFAM" id="SSF52374">
    <property type="entry name" value="Nucleotidylyl transferase"/>
    <property type="match status" value="1"/>
</dbReference>
<gene>
    <name evidence="13" type="primary">metG</name>
    <name evidence="13" type="ORF">QWZ16_11035</name>
</gene>
<evidence type="ECO:0000256" key="10">
    <source>
        <dbReference type="RuleBase" id="RU363039"/>
    </source>
</evidence>
<dbReference type="InterPro" id="IPR033911">
    <property type="entry name" value="MetRS_core"/>
</dbReference>
<name>A0ABT8BV17_9VIBR</name>
<dbReference type="Pfam" id="PF09334">
    <property type="entry name" value="tRNA-synt_1g"/>
    <property type="match status" value="1"/>
</dbReference>
<feature type="domain" description="Aminoacyl-tRNA synthetase class Ia" evidence="11">
    <location>
        <begin position="8"/>
        <end position="61"/>
    </location>
</feature>
<dbReference type="Gene3D" id="1.10.730.10">
    <property type="entry name" value="Isoleucyl-tRNA Synthetase, Domain 1"/>
    <property type="match status" value="1"/>
</dbReference>
<dbReference type="PRINTS" id="PR01041">
    <property type="entry name" value="TRNASYNTHMET"/>
</dbReference>
<dbReference type="PANTHER" id="PTHR43326">
    <property type="entry name" value="METHIONYL-TRNA SYNTHETASE"/>
    <property type="match status" value="1"/>
</dbReference>
<protein>
    <recommendedName>
        <fullName evidence="3">Methionine--tRNA ligase</fullName>
        <ecNumber evidence="2">6.1.1.10</ecNumber>
    </recommendedName>
    <alternativeName>
        <fullName evidence="9">Methionyl-tRNA synthetase</fullName>
    </alternativeName>
</protein>
<dbReference type="Gene3D" id="3.40.50.620">
    <property type="entry name" value="HUPs"/>
    <property type="match status" value="1"/>
</dbReference>
<evidence type="ECO:0000259" key="12">
    <source>
        <dbReference type="Pfam" id="PF09334"/>
    </source>
</evidence>
<organism evidence="13 14">
    <name type="scientific">Vibrio ostreicida</name>
    <dbReference type="NCBI Taxonomy" id="526588"/>
    <lineage>
        <taxon>Bacteria</taxon>
        <taxon>Pseudomonadati</taxon>
        <taxon>Pseudomonadota</taxon>
        <taxon>Gammaproteobacteria</taxon>
        <taxon>Vibrionales</taxon>
        <taxon>Vibrionaceae</taxon>
        <taxon>Vibrio</taxon>
    </lineage>
</organism>
<evidence type="ECO:0000256" key="9">
    <source>
        <dbReference type="ARBA" id="ARBA00030904"/>
    </source>
</evidence>
<comment type="caution">
    <text evidence="13">The sequence shown here is derived from an EMBL/GenBank/DDBJ whole genome shotgun (WGS) entry which is preliminary data.</text>
</comment>
<comment type="function">
    <text evidence="1">Is required not only for elongation of protein synthesis but also for the initiation of all mRNA translation through initiator tRNA(fMet) aminoacylation.</text>
</comment>
<sequence>MTSFITTPIFYANGEPHLGHAYSGIVADIFHRFTQLSGQDSFFITGTDEHGQKIAQTAEKAGENIHQFIDQKSASFSALWPEINIEPDIFVRTTQSTHKHYIQTIWQQLQANDDIYLGTYRGDYCLGCEQFYSKHELVDETHCPTHKQAVQSVEEETYLFRLDKYRRALLAFYQSNPNAITPNHFQQAIIRQLEEGPLDDLSISRINTDWGVAVPGDPSHTIYVWIDALFSYITAIQQAGHSPVDIARTRHILGKDIFKFHALYWPAFLLALDLPLPNQLIVHGWWTIEGHKISKSIPQTTSHPCQFSNALSTDGLRYALVRQKPLYRDGNLALDELSELINADLVNNFANLVKRNHTLILTNFDGVLSREVQPCLDDACLAIVSDCERQLRHVIDSYSQHDLYQATLTLQNTLTTLNRFFHERAPWAIKQGQTKAHVQSTCFVVSNILREISFLYAPITPQLAQRVLTELQESESSLLNDHQLSLRPIHVTSANSHFQRV</sequence>
<evidence type="ECO:0000256" key="8">
    <source>
        <dbReference type="ARBA" id="ARBA00023146"/>
    </source>
</evidence>
<evidence type="ECO:0000256" key="6">
    <source>
        <dbReference type="ARBA" id="ARBA00022840"/>
    </source>
</evidence>
<dbReference type="CDD" id="cd00814">
    <property type="entry name" value="MetRS_core"/>
    <property type="match status" value="1"/>
</dbReference>
<keyword evidence="7 10" id="KW-0648">Protein biosynthesis</keyword>
<dbReference type="SUPFAM" id="SSF47323">
    <property type="entry name" value="Anticodon-binding domain of a subclass of class I aminoacyl-tRNA synthetases"/>
    <property type="match status" value="1"/>
</dbReference>
<proteinExistence type="inferred from homology"/>
<comment type="similarity">
    <text evidence="10">Belongs to the class-I aminoacyl-tRNA synthetase family.</text>
</comment>
<dbReference type="InterPro" id="IPR014758">
    <property type="entry name" value="Met-tRNA_synth"/>
</dbReference>
<evidence type="ECO:0000256" key="3">
    <source>
        <dbReference type="ARBA" id="ARBA00018753"/>
    </source>
</evidence>
<evidence type="ECO:0000256" key="1">
    <source>
        <dbReference type="ARBA" id="ARBA00003314"/>
    </source>
</evidence>
<keyword evidence="8 10" id="KW-0030">Aminoacyl-tRNA synthetase</keyword>
<feature type="domain" description="Methionyl/Leucyl tRNA synthetase" evidence="12">
    <location>
        <begin position="140"/>
        <end position="356"/>
    </location>
</feature>
<dbReference type="PANTHER" id="PTHR43326:SF1">
    <property type="entry name" value="METHIONINE--TRNA LIGASE, MITOCHONDRIAL"/>
    <property type="match status" value="1"/>
</dbReference>
<dbReference type="InterPro" id="IPR009080">
    <property type="entry name" value="tRNAsynth_Ia_anticodon-bd"/>
</dbReference>
<dbReference type="EMBL" id="JAUFQC010000001">
    <property type="protein sequence ID" value="MDN3610236.1"/>
    <property type="molecule type" value="Genomic_DNA"/>
</dbReference>
<evidence type="ECO:0000256" key="4">
    <source>
        <dbReference type="ARBA" id="ARBA00022598"/>
    </source>
</evidence>
<dbReference type="Gene3D" id="2.170.220.10">
    <property type="match status" value="1"/>
</dbReference>
<dbReference type="InterPro" id="IPR015413">
    <property type="entry name" value="Methionyl/Leucyl_tRNA_Synth"/>
</dbReference>
<evidence type="ECO:0000313" key="13">
    <source>
        <dbReference type="EMBL" id="MDN3610236.1"/>
    </source>
</evidence>
<keyword evidence="4 10" id="KW-0436">Ligase</keyword>
<dbReference type="Pfam" id="PF00133">
    <property type="entry name" value="tRNA-synt_1"/>
    <property type="match status" value="1"/>
</dbReference>
<evidence type="ECO:0000256" key="2">
    <source>
        <dbReference type="ARBA" id="ARBA00012838"/>
    </source>
</evidence>
<dbReference type="InterPro" id="IPR023457">
    <property type="entry name" value="Met-tRNA_synth_2"/>
</dbReference>
<keyword evidence="5 10" id="KW-0547">Nucleotide-binding</keyword>